<dbReference type="GeneID" id="20668683"/>
<feature type="non-terminal residue" evidence="1">
    <location>
        <position position="51"/>
    </location>
</feature>
<accession>W4JNU2</accession>
<name>W4JNU2_HETIT</name>
<feature type="non-terminal residue" evidence="1">
    <location>
        <position position="1"/>
    </location>
</feature>
<proteinExistence type="predicted"/>
<evidence type="ECO:0000313" key="2">
    <source>
        <dbReference type="Proteomes" id="UP000030671"/>
    </source>
</evidence>
<dbReference type="AlphaFoldDB" id="W4JNU2"/>
<keyword evidence="2" id="KW-1185">Reference proteome</keyword>
<protein>
    <submittedName>
        <fullName evidence="1">Uncharacterized protein</fullName>
    </submittedName>
</protein>
<gene>
    <name evidence="1" type="ORF">HETIRDRAFT_224210</name>
</gene>
<dbReference type="InParanoid" id="W4JNU2"/>
<reference evidence="1 2" key="1">
    <citation type="journal article" date="2012" name="New Phytol.">
        <title>Insight into trade-off between wood decay and parasitism from the genome of a fungal forest pathogen.</title>
        <authorList>
            <person name="Olson A."/>
            <person name="Aerts A."/>
            <person name="Asiegbu F."/>
            <person name="Belbahri L."/>
            <person name="Bouzid O."/>
            <person name="Broberg A."/>
            <person name="Canback B."/>
            <person name="Coutinho P.M."/>
            <person name="Cullen D."/>
            <person name="Dalman K."/>
            <person name="Deflorio G."/>
            <person name="van Diepen L.T."/>
            <person name="Dunand C."/>
            <person name="Duplessis S."/>
            <person name="Durling M."/>
            <person name="Gonthier P."/>
            <person name="Grimwood J."/>
            <person name="Fossdal C.G."/>
            <person name="Hansson D."/>
            <person name="Henrissat B."/>
            <person name="Hietala A."/>
            <person name="Himmelstrand K."/>
            <person name="Hoffmeister D."/>
            <person name="Hogberg N."/>
            <person name="James T.Y."/>
            <person name="Karlsson M."/>
            <person name="Kohler A."/>
            <person name="Kues U."/>
            <person name="Lee Y.H."/>
            <person name="Lin Y.C."/>
            <person name="Lind M."/>
            <person name="Lindquist E."/>
            <person name="Lombard V."/>
            <person name="Lucas S."/>
            <person name="Lunden K."/>
            <person name="Morin E."/>
            <person name="Murat C."/>
            <person name="Park J."/>
            <person name="Raffaello T."/>
            <person name="Rouze P."/>
            <person name="Salamov A."/>
            <person name="Schmutz J."/>
            <person name="Solheim H."/>
            <person name="Stahlberg J."/>
            <person name="Velez H."/>
            <person name="de Vries R.P."/>
            <person name="Wiebenga A."/>
            <person name="Woodward S."/>
            <person name="Yakovlev I."/>
            <person name="Garbelotto M."/>
            <person name="Martin F."/>
            <person name="Grigoriev I.V."/>
            <person name="Stenlid J."/>
        </authorList>
    </citation>
    <scope>NUCLEOTIDE SEQUENCE [LARGE SCALE GENOMIC DNA]</scope>
    <source>
        <strain evidence="1 2">TC 32-1</strain>
    </source>
</reference>
<dbReference type="EMBL" id="KI925466">
    <property type="protein sequence ID" value="ETW75154.1"/>
    <property type="molecule type" value="Genomic_DNA"/>
</dbReference>
<organism evidence="1 2">
    <name type="scientific">Heterobasidion irregulare (strain TC 32-1)</name>
    <dbReference type="NCBI Taxonomy" id="747525"/>
    <lineage>
        <taxon>Eukaryota</taxon>
        <taxon>Fungi</taxon>
        <taxon>Dikarya</taxon>
        <taxon>Basidiomycota</taxon>
        <taxon>Agaricomycotina</taxon>
        <taxon>Agaricomycetes</taxon>
        <taxon>Russulales</taxon>
        <taxon>Bondarzewiaceae</taxon>
        <taxon>Heterobasidion</taxon>
        <taxon>Heterobasidion annosum species complex</taxon>
    </lineage>
</organism>
<dbReference type="HOGENOM" id="CLU_3111946_0_0_1"/>
<sequence>HMKASHLLYHLGSKVLTEGTYEAEGKSSSYCSSIFESNRSKCQYLIFFLQM</sequence>
<evidence type="ECO:0000313" key="1">
    <source>
        <dbReference type="EMBL" id="ETW75154.1"/>
    </source>
</evidence>
<dbReference type="KEGG" id="hir:HETIRDRAFT_224210"/>
<dbReference type="RefSeq" id="XP_009552602.1">
    <property type="nucleotide sequence ID" value="XM_009554307.2"/>
</dbReference>
<dbReference type="Proteomes" id="UP000030671">
    <property type="component" value="Unassembled WGS sequence"/>
</dbReference>